<dbReference type="AlphaFoldDB" id="A0A6N3GKZ7"/>
<gene>
    <name evidence="1" type="ORF">CPLFYP93_03154</name>
</gene>
<reference evidence="1" key="1">
    <citation type="submission" date="2019-11" db="EMBL/GenBank/DDBJ databases">
        <authorList>
            <person name="Feng L."/>
        </authorList>
    </citation>
    <scope>NUCLEOTIDE SEQUENCE</scope>
    <source>
        <strain evidence="1">CParaputrificumLFYP93</strain>
    </source>
</reference>
<protein>
    <submittedName>
        <fullName evidence="1">Uncharacterized protein</fullName>
    </submittedName>
</protein>
<name>A0A6N3GKZ7_9CLOT</name>
<accession>A0A6N3GKZ7</accession>
<proteinExistence type="predicted"/>
<organism evidence="1">
    <name type="scientific">Clostridium paraputrificum</name>
    <dbReference type="NCBI Taxonomy" id="29363"/>
    <lineage>
        <taxon>Bacteria</taxon>
        <taxon>Bacillati</taxon>
        <taxon>Bacillota</taxon>
        <taxon>Clostridia</taxon>
        <taxon>Eubacteriales</taxon>
        <taxon>Clostridiaceae</taxon>
        <taxon>Clostridium</taxon>
    </lineage>
</organism>
<dbReference type="EMBL" id="CACRTV010000086">
    <property type="protein sequence ID" value="VYU64882.1"/>
    <property type="molecule type" value="Genomic_DNA"/>
</dbReference>
<evidence type="ECO:0000313" key="1">
    <source>
        <dbReference type="EMBL" id="VYU64882.1"/>
    </source>
</evidence>
<sequence length="39" mass="4641">MTGKNGMELGDAKRYDMDFSRLEDPEYAKVYNHYKKLLI</sequence>